<feature type="non-terminal residue" evidence="2">
    <location>
        <position position="483"/>
    </location>
</feature>
<name>A0ABQ9GI88_9NEOP</name>
<dbReference type="EMBL" id="JARBHB010000012">
    <property type="protein sequence ID" value="KAJ8871714.1"/>
    <property type="molecule type" value="Genomic_DNA"/>
</dbReference>
<evidence type="ECO:0000313" key="3">
    <source>
        <dbReference type="Proteomes" id="UP001159363"/>
    </source>
</evidence>
<protein>
    <submittedName>
        <fullName evidence="2">Uncharacterized protein</fullName>
    </submittedName>
</protein>
<proteinExistence type="predicted"/>
<feature type="compositionally biased region" description="Basic residues" evidence="1">
    <location>
        <begin position="188"/>
        <end position="197"/>
    </location>
</feature>
<gene>
    <name evidence="2" type="ORF">PR048_028045</name>
</gene>
<comment type="caution">
    <text evidence="2">The sequence shown here is derived from an EMBL/GenBank/DDBJ whole genome shotgun (WGS) entry which is preliminary data.</text>
</comment>
<evidence type="ECO:0000313" key="2">
    <source>
        <dbReference type="EMBL" id="KAJ8871714.1"/>
    </source>
</evidence>
<accession>A0ABQ9GI88</accession>
<organism evidence="2 3">
    <name type="scientific">Dryococelus australis</name>
    <dbReference type="NCBI Taxonomy" id="614101"/>
    <lineage>
        <taxon>Eukaryota</taxon>
        <taxon>Metazoa</taxon>
        <taxon>Ecdysozoa</taxon>
        <taxon>Arthropoda</taxon>
        <taxon>Hexapoda</taxon>
        <taxon>Insecta</taxon>
        <taxon>Pterygota</taxon>
        <taxon>Neoptera</taxon>
        <taxon>Polyneoptera</taxon>
        <taxon>Phasmatodea</taxon>
        <taxon>Verophasmatodea</taxon>
        <taxon>Anareolatae</taxon>
        <taxon>Phasmatidae</taxon>
        <taxon>Eurycanthinae</taxon>
        <taxon>Dryococelus</taxon>
    </lineage>
</organism>
<feature type="region of interest" description="Disordered" evidence="1">
    <location>
        <begin position="188"/>
        <end position="211"/>
    </location>
</feature>
<sequence>MRVIEVSMERRWNEGTGGNLVSIPLAITLQKLSSVLLGPTLDNTGAMTLCLILLLYPIVFRAYESIFGTRRVVTAYLARAPYTAFSLRSKLAGNEGSGSSACIALKRVLRACGSSRAAVVVAGQTKFPCSRTQALLAGERRENRYLAYQGGRRQGLASFKGPLPEELVGVLPRSRGEGDKKLLRRTRIHSNHAHSRQKGSDFTSMPQPIRSDAGSSIYSTVEFSPYIDVERPTQTSIIQIYTRTSKLKKQHLHYTTPTQNNITLTPIQHRHKHQTHDGHLTTTVGPSVSERMVGREFKVCLRTHAEMKPPRCSLAYRSTPSDSTLSLRRLHHSESRVGFPHPAARETGRQSLHNLERKCAQAEIRDGRSPSRRPGFARPVPVRATGCPRLTRTGIALCLVRFTSSDVGSCWTPVAGLRRPTSRHAPVRHCSHALGNAHSRSFRYRQQHIPLATKLGKNRPPIAKSREFKLELITREISVVNRL</sequence>
<keyword evidence="3" id="KW-1185">Reference proteome</keyword>
<reference evidence="2 3" key="1">
    <citation type="submission" date="2023-02" db="EMBL/GenBank/DDBJ databases">
        <title>LHISI_Scaffold_Assembly.</title>
        <authorList>
            <person name="Stuart O.P."/>
            <person name="Cleave R."/>
            <person name="Magrath M.J.L."/>
            <person name="Mikheyev A.S."/>
        </authorList>
    </citation>
    <scope>NUCLEOTIDE SEQUENCE [LARGE SCALE GENOMIC DNA]</scope>
    <source>
        <strain evidence="2">Daus_M_001</strain>
        <tissue evidence="2">Leg muscle</tissue>
    </source>
</reference>
<dbReference type="Proteomes" id="UP001159363">
    <property type="component" value="Chromosome 11"/>
</dbReference>
<evidence type="ECO:0000256" key="1">
    <source>
        <dbReference type="SAM" id="MobiDB-lite"/>
    </source>
</evidence>